<geneLocation type="plasmid" evidence="6 7">
    <name>pSR61</name>
</geneLocation>
<dbReference type="InterPro" id="IPR026444">
    <property type="entry name" value="Secre_tail"/>
</dbReference>
<evidence type="ECO:0000313" key="7">
    <source>
        <dbReference type="Proteomes" id="UP000000933"/>
    </source>
</evidence>
<dbReference type="InterPro" id="IPR028994">
    <property type="entry name" value="Integrin_alpha_N"/>
</dbReference>
<accession>D5H4F1</accession>
<reference evidence="6 7" key="1">
    <citation type="journal article" date="2010" name="ISME J.">
        <title>Fine-scale evolution: genomic, phenotypic and ecological differentiation in two coexisting Salinibacter ruber strains.</title>
        <authorList>
            <person name="Pena A."/>
            <person name="Teeling H."/>
            <person name="Huerta-Cepas J."/>
            <person name="Santos F."/>
            <person name="Yarza P."/>
            <person name="Brito-Echeverria J."/>
            <person name="Lucio M."/>
            <person name="Schmitt-Kopplin P."/>
            <person name="Meseguer I."/>
            <person name="Schenowitz C."/>
            <person name="Dossat C."/>
            <person name="Barbe V."/>
            <person name="Dopazo J."/>
            <person name="Rossello-Mora R."/>
            <person name="Schuler M."/>
            <person name="Glockner F.O."/>
            <person name="Amann R."/>
            <person name="Gabaldon T."/>
            <person name="Anton J."/>
        </authorList>
    </citation>
    <scope>NUCLEOTIDE SEQUENCE [LARGE SCALE GENOMIC DNA]</scope>
    <source>
        <strain evidence="6 7">M8</strain>
        <plasmid evidence="7">pSR61</plasmid>
    </source>
</reference>
<dbReference type="NCBIfam" id="TIGR04183">
    <property type="entry name" value="Por_Secre_tail"/>
    <property type="match status" value="1"/>
</dbReference>
<dbReference type="PATRIC" id="fig|761659.10.peg.3458"/>
<dbReference type="Proteomes" id="UP000000933">
    <property type="component" value="Plasmid pSR61"/>
</dbReference>
<dbReference type="SMART" id="SM00191">
    <property type="entry name" value="Int_alpha"/>
    <property type="match status" value="4"/>
</dbReference>
<dbReference type="PANTHER" id="PTHR13412:SF0">
    <property type="entry name" value="T-CELL IMMUNOMODULATORY PROTEIN"/>
    <property type="match status" value="1"/>
</dbReference>
<dbReference type="InterPro" id="IPR013519">
    <property type="entry name" value="Int_alpha_beta-p"/>
</dbReference>
<evidence type="ECO:0000256" key="1">
    <source>
        <dbReference type="ARBA" id="ARBA00022729"/>
    </source>
</evidence>
<protein>
    <recommendedName>
        <fullName evidence="5">Secretion system C-terminal sorting domain-containing protein</fullName>
    </recommendedName>
</protein>
<evidence type="ECO:0000259" key="5">
    <source>
        <dbReference type="Pfam" id="PF18962"/>
    </source>
</evidence>
<evidence type="ECO:0000256" key="2">
    <source>
        <dbReference type="ARBA" id="ARBA00022737"/>
    </source>
</evidence>
<organism evidence="6 7">
    <name type="scientific">Salinibacter ruber (strain M8)</name>
    <dbReference type="NCBI Taxonomy" id="761659"/>
    <lineage>
        <taxon>Bacteria</taxon>
        <taxon>Pseudomonadati</taxon>
        <taxon>Rhodothermota</taxon>
        <taxon>Rhodothermia</taxon>
        <taxon>Rhodothermales</taxon>
        <taxon>Salinibacteraceae</taxon>
        <taxon>Salinibacter</taxon>
    </lineage>
</organism>
<feature type="region of interest" description="Disordered" evidence="4">
    <location>
        <begin position="94"/>
        <end position="122"/>
    </location>
</feature>
<reference evidence="7" key="2">
    <citation type="submission" date="2010-04" db="EMBL/GenBank/DDBJ databases">
        <title>Genome sequence of Salinibacter ruber M8.</title>
        <authorList>
            <consortium name="Genoscope"/>
        </authorList>
    </citation>
    <scope>NUCLEOTIDE SEQUENCE [LARGE SCALE GENOMIC DNA]</scope>
    <source>
        <strain evidence="7">M8</strain>
        <plasmid evidence="7">pSR61</plasmid>
    </source>
</reference>
<feature type="region of interest" description="Disordered" evidence="4">
    <location>
        <begin position="1370"/>
        <end position="1391"/>
    </location>
</feature>
<evidence type="ECO:0000313" key="6">
    <source>
        <dbReference type="EMBL" id="CBH22791.1"/>
    </source>
</evidence>
<keyword evidence="2" id="KW-0677">Repeat</keyword>
<feature type="compositionally biased region" description="Basic residues" evidence="4">
    <location>
        <begin position="105"/>
        <end position="115"/>
    </location>
</feature>
<feature type="domain" description="Secretion system C-terminal sorting" evidence="5">
    <location>
        <begin position="1480"/>
        <end position="1556"/>
    </location>
</feature>
<dbReference type="Pfam" id="PF18962">
    <property type="entry name" value="Por_Secre_tail"/>
    <property type="match status" value="1"/>
</dbReference>
<proteinExistence type="predicted"/>
<feature type="compositionally biased region" description="Low complexity" evidence="4">
    <location>
        <begin position="1317"/>
        <end position="1334"/>
    </location>
</feature>
<feature type="region of interest" description="Disordered" evidence="4">
    <location>
        <begin position="1307"/>
        <end position="1344"/>
    </location>
</feature>
<name>D5H4F1_SALRM</name>
<dbReference type="PANTHER" id="PTHR13412">
    <property type="entry name" value="T-CELL IMMUNOMODULATORY PROTEIN HOMOLOG"/>
    <property type="match status" value="1"/>
</dbReference>
<dbReference type="Pfam" id="PF01839">
    <property type="entry name" value="FG-GAP"/>
    <property type="match status" value="1"/>
</dbReference>
<dbReference type="SUPFAM" id="SSF69318">
    <property type="entry name" value="Integrin alpha N-terminal domain"/>
    <property type="match status" value="2"/>
</dbReference>
<dbReference type="KEGG" id="srm:SRM_p61035"/>
<evidence type="ECO:0000256" key="3">
    <source>
        <dbReference type="ARBA" id="ARBA00023180"/>
    </source>
</evidence>
<dbReference type="Gene3D" id="2.130.10.130">
    <property type="entry name" value="Integrin alpha, N-terminal"/>
    <property type="match status" value="4"/>
</dbReference>
<dbReference type="InterPro" id="IPR013517">
    <property type="entry name" value="FG-GAP"/>
</dbReference>
<feature type="region of interest" description="Disordered" evidence="4">
    <location>
        <begin position="976"/>
        <end position="1006"/>
    </location>
</feature>
<evidence type="ECO:0000256" key="4">
    <source>
        <dbReference type="SAM" id="MobiDB-lite"/>
    </source>
</evidence>
<dbReference type="EMBL" id="FP565812">
    <property type="protein sequence ID" value="CBH22791.1"/>
    <property type="molecule type" value="Genomic_DNA"/>
</dbReference>
<dbReference type="Gene3D" id="2.60.40.4070">
    <property type="match status" value="1"/>
</dbReference>
<gene>
    <name evidence="6" type="ORF">SRM_p61035</name>
</gene>
<dbReference type="InterPro" id="IPR024881">
    <property type="entry name" value="Tip"/>
</dbReference>
<sequence length="1558" mass="163156">MVNWYSPSSLTGQPDGFLAARPQCDTVSEDTAKRGGFLKFIFAAVLSLGVCLSGGTVAHAQEPEGAKTLLDRLEQSDRVDQVPVGVLNAVAQRHPRRLTESQRERLRKSLRRRPGGKAALSRGKAALSDLSIEESLQQIGGSRWPRQDINFVPDGTAIPAGDVNGDGINDWIYRYSSVADDRTSDLSDRTTKTLLVYGGGDFSARYYDEIYYRDLAPTGNFIGGGNADAYQSTDGGIRIYEGTGQGYRQAGEKLDVPSSPSLVADIDGDGYDDLIASSPTATDITVIYGAEEVSGVTAETFNPSFIGEQSFSYGASDVDGDGAGEIIRVGGQLRRTEDSLTVGVFAQPDSGSALSKAQKFSLNPSAPVSDARFLNVDLADIDGSGTEEILLSGSGILESTLVFTSSSGSYDPTPISYTAGAGDLNPVGDLNGDGRADFVFDDGESTAIGFGSEAVRRGLSSDLTFAEDSEPVSIARSFPKPFGDLTGDGTDNLIAQVSPSEGVGSRLVQVTENGSFDSGTTDILFDRSTYSGDGVMQGVNVGDWDGDGTDDVALLYRDGRAEIYFGDPAQSVSPDVTLTGPRYRSGGGESAGSVAAGDFTGNGDQNLAIAWESASQTVAVYEAGDGDSPVQTISLSDLGIFDRATGIETSDDGPNGVVANLGDINGDGTVDLGVTQPEVETDAARKVFLFCGGPGLSSQPSETIDYTDREDTSDDFGQVLRGVGDVNGDGTDDFLVGDTFSSFSGSEFPVGALGNRRAQGALFVHYGNPGGPQSQDADEILAVPTLEETSGRQRINSAFGFSGIAVGDFNGDGTPDVAAKPGISDFRDSNNGAQAIRIFYGGPEFDGTPDAELPIPGVIDTFSDSEFASNSFGALTALPPASSGGPDRLVQETYNPSNALVYGPGPDTTSSLEKTALLRGPDQRSGLGAGTIFINLPQNASSAVGDFNGNGQVNLVMPQLLSADFRGAPAYAYELGSGSGPEETPVASSTRPVENPAGSSADFDGTGTSIVFSDSTEGSGEVTVERFGSRPEGGGTIGAENVSEYRVEITATGGLSVGDSTEVRFDASMLEGTSDPGQVTIYTRELSGIGGFNQVPTEYDASSEELVGLVSGFSEFAFGSDTEPLFSYPEALSVEASRAFPSASEPGDYRLVALPGQVDTPLAQAFSGEAGADWQAYWDDGSAESPFLRYEESETFDFRPGRGFWVTSRQDWSFSDSLSTVPLGAGQATAVPLNGDSTWTIVSNPLDRDAAWRSVQAENDITAPLWRFDGSEGFVRADTMASAASGEAYYFFNGAGLDSLRVPYPATGTKSRTDSKSAPASAPAAPLALSAAPAGTDDPPSTIHVGLSEQERSALAPPGRFEPASLRIVGSEKGKSSSPRARSYMVKTRPAGTGGGYTFQLRLESQPEEPVRLSTSGLEGRSASLIVPSTGKSYDLRPGRAVEVEPEGGATRLRLAVGTSQYVGEEARSALPEEMSLTSYPNPAGRRATVEYALPEARKVTLEVYDVLGRRVATLADGKKQAGRHEASLQARKLPSGVYFGRLEAGGQTRTQKITVVR</sequence>
<dbReference type="HOGENOM" id="CLU_246049_0_0_10"/>
<keyword evidence="6" id="KW-0614">Plasmid</keyword>
<keyword evidence="1" id="KW-0732">Signal</keyword>
<keyword evidence="3" id="KW-0325">Glycoprotein</keyword>